<dbReference type="STRING" id="1196081.A0A364L679"/>
<comment type="subcellular location">
    <subcellularLocation>
        <location evidence="1">Membrane</location>
        <topology evidence="1">Multi-pass membrane protein</topology>
    </subcellularLocation>
</comment>
<dbReference type="InterPro" id="IPR017871">
    <property type="entry name" value="ABC_transporter-like_CS"/>
</dbReference>
<evidence type="ECO:0000256" key="2">
    <source>
        <dbReference type="ARBA" id="ARBA00022448"/>
    </source>
</evidence>
<evidence type="ECO:0000256" key="3">
    <source>
        <dbReference type="ARBA" id="ARBA00022692"/>
    </source>
</evidence>
<feature type="transmembrane region" description="Helical" evidence="11">
    <location>
        <begin position="152"/>
        <end position="172"/>
    </location>
</feature>
<comment type="similarity">
    <text evidence="8">Belongs to the ABC transporter superfamily. ABCB family. Heavy Metal importer (TC 3.A.1.210) subfamily.</text>
</comment>
<dbReference type="Proteomes" id="UP000249363">
    <property type="component" value="Unassembled WGS sequence"/>
</dbReference>
<evidence type="ECO:0000256" key="6">
    <source>
        <dbReference type="ARBA" id="ARBA00022989"/>
    </source>
</evidence>
<dbReference type="PANTHER" id="PTHR24221:SF651">
    <property type="entry name" value="HEAVY METAL TOLERANCE PROTEIN"/>
    <property type="match status" value="1"/>
</dbReference>
<evidence type="ECO:0000256" key="5">
    <source>
        <dbReference type="ARBA" id="ARBA00022840"/>
    </source>
</evidence>
<dbReference type="PROSITE" id="PS50297">
    <property type="entry name" value="ANK_REP_REGION"/>
    <property type="match status" value="2"/>
</dbReference>
<feature type="domain" description="ABC transmembrane type-1" evidence="13">
    <location>
        <begin position="315"/>
        <end position="602"/>
    </location>
</feature>
<evidence type="ECO:0000259" key="12">
    <source>
        <dbReference type="PROSITE" id="PS50893"/>
    </source>
</evidence>
<dbReference type="InterPro" id="IPR002110">
    <property type="entry name" value="Ankyrin_rpt"/>
</dbReference>
<dbReference type="PROSITE" id="PS50929">
    <property type="entry name" value="ABC_TM1F"/>
    <property type="match status" value="1"/>
</dbReference>
<keyword evidence="7 11" id="KW-0472">Membrane</keyword>
<keyword evidence="2" id="KW-0813">Transport</keyword>
<feature type="transmembrane region" description="Helical" evidence="11">
    <location>
        <begin position="201"/>
        <end position="220"/>
    </location>
</feature>
<dbReference type="Gene3D" id="1.25.40.20">
    <property type="entry name" value="Ankyrin repeat-containing domain"/>
    <property type="match status" value="1"/>
</dbReference>
<evidence type="ECO:0000256" key="8">
    <source>
        <dbReference type="ARBA" id="ARBA00024363"/>
    </source>
</evidence>
<dbReference type="Pfam" id="PF00664">
    <property type="entry name" value="ABC_membrane"/>
    <property type="match status" value="1"/>
</dbReference>
<evidence type="ECO:0000256" key="11">
    <source>
        <dbReference type="SAM" id="Phobius"/>
    </source>
</evidence>
<keyword evidence="15" id="KW-1185">Reference proteome</keyword>
<accession>A0A364L679</accession>
<dbReference type="Gene3D" id="3.40.50.300">
    <property type="entry name" value="P-loop containing nucleotide triphosphate hydrolases"/>
    <property type="match status" value="1"/>
</dbReference>
<dbReference type="PANTHER" id="PTHR24221">
    <property type="entry name" value="ATP-BINDING CASSETTE SUB-FAMILY B"/>
    <property type="match status" value="1"/>
</dbReference>
<evidence type="ECO:0000256" key="10">
    <source>
        <dbReference type="SAM" id="MobiDB-lite"/>
    </source>
</evidence>
<reference evidence="14 15" key="1">
    <citation type="journal article" date="2017" name="Biotechnol. Biofuels">
        <title>Differential beta-glucosidase expression as a function of carbon source availability in Talaromyces amestolkiae: a genomic and proteomic approach.</title>
        <authorList>
            <person name="de Eugenio L.I."/>
            <person name="Mendez-Liter J.A."/>
            <person name="Nieto-Dominguez M."/>
            <person name="Alonso L."/>
            <person name="Gil-Munoz J."/>
            <person name="Barriuso J."/>
            <person name="Prieto A."/>
            <person name="Martinez M.J."/>
        </authorList>
    </citation>
    <scope>NUCLEOTIDE SEQUENCE [LARGE SCALE GENOMIC DNA]</scope>
    <source>
        <strain evidence="14 15">CIB</strain>
    </source>
</reference>
<gene>
    <name evidence="14" type="ORF">BHQ10_007330</name>
</gene>
<evidence type="ECO:0000256" key="7">
    <source>
        <dbReference type="ARBA" id="ARBA00023136"/>
    </source>
</evidence>
<feature type="repeat" description="ANK" evidence="9">
    <location>
        <begin position="1207"/>
        <end position="1239"/>
    </location>
</feature>
<feature type="compositionally biased region" description="Basic residues" evidence="10">
    <location>
        <begin position="926"/>
        <end position="936"/>
    </location>
</feature>
<dbReference type="CDD" id="cd18583">
    <property type="entry name" value="ABC_6TM_HMT1"/>
    <property type="match status" value="1"/>
</dbReference>
<dbReference type="PROSITE" id="PS50088">
    <property type="entry name" value="ANK_REPEAT"/>
    <property type="match status" value="2"/>
</dbReference>
<dbReference type="SMART" id="SM00382">
    <property type="entry name" value="AAA"/>
    <property type="match status" value="1"/>
</dbReference>
<dbReference type="CDD" id="cd14688">
    <property type="entry name" value="bZIP_YAP"/>
    <property type="match status" value="1"/>
</dbReference>
<sequence>MTLPSDILDTAQSVLQYLRIISPITLLLAFVIAFIVGSISSARQLTPVTTPACGPGGRPLPKRTRSTMAVMKDKRNVSPRFRVVFQWLSLAVLLTFLVDAAVNVSHAIIDRSEHWWRGQATVIYIVGCFFVHALVLISLVDAKPSPQGAQFATWLLAVPLDVVIWVASLIIYTNPHREPVVGDLWGGPWRNGMTGWEAIEVASNAIRVLTLLALVFLYIVSTSQSSSGRKADSRLAGDVAETRGLLSEGTAGSNGSAYGATHANGHASPSQKPIDPWVRPSTVPSTSWWEYLSGYSLFFPYLWPSKSRRLQFVVVICFGLILLQRVINVMVPYQVGVITDILADDEGKGLPIPWFQICVYIFYRWLQGNQGLIGSLRSSLWIPVSQYSYMELSTAAFEHVHSLSLDFHLGKKTGEVLSALSKGNSINTFLEQVTFQVVPMLIDVGVAIGYLLIFFDPYYALVVAIVTFCYLYVTVRMAQWRAEIRRQMVNASRQEDAVKNDSMVSYETVKYFNAESYEFDRYRGAVRDFQNAEYHVLFSLTLMNTSQNTVFMLGLLVTCFIAAYQVSAGERQVGKFVSLLIYMAQLQGPLNFFGTFYRSIQSALINSERMLELFREQPTVRDSSSAKPLTHCNGGIAFEDVHFSYDSRKPALNGLTFECRPGTTTALVGESGGGKSTVFRLLFRFYDALSGSIRVDGQDVKDVTIDSLRRHIGVVPQDTVLFNETLMYNLKYACPGVTDEQVYEACRAASIHDKILTFPDGYQTKVGERGLRLSGGEKQRVAIARTILKNPRIILLDEATAALDTETEEQIQDALATLSKGRTMLVIAHRLSTITDADQILLLNDGQVTERGTHDELREMNGRYASMWRKQIRAQRAAGLRGATATDDSSSQSEEERNAVPDQMDINTELQSDLVERRRLQNRLAQRKFRAEKKRRAAENIRSNTTQSSDGPAQASAPRADISTGDPVLSATTMLSSLNAPTEPISNEDREIAETGLDFQVIDRPGYQETHDTMFLSPDMATFPLDSVLSGPEEETTLWDSTSWNILPNSLSSDNTDIFASNEKQNVRPDLTPSTSGHELLPNQTDDESLSGVITFSKQKGWTGAIHIAAQRGHEQILQVLLQSGNTDVNQQDSDGRTPLLHAAMQNHESTVRLLLTHGAKIGILDCDGRSGIHWAVLRRNFSMLQMLLKHRDQYEPMVAIDLYDNTGWTALHMAIFRGFEPAMLMLIQLGADVNAKAHKCPFQTK</sequence>
<keyword evidence="5" id="KW-0067">ATP-binding</keyword>
<dbReference type="SUPFAM" id="SSF52540">
    <property type="entry name" value="P-loop containing nucleoside triphosphate hydrolases"/>
    <property type="match status" value="1"/>
</dbReference>
<dbReference type="PROSITE" id="PS50893">
    <property type="entry name" value="ABC_TRANSPORTER_2"/>
    <property type="match status" value="1"/>
</dbReference>
<dbReference type="InterPro" id="IPR039421">
    <property type="entry name" value="Type_1_exporter"/>
</dbReference>
<dbReference type="InterPro" id="IPR003439">
    <property type="entry name" value="ABC_transporter-like_ATP-bd"/>
</dbReference>
<dbReference type="SUPFAM" id="SSF90123">
    <property type="entry name" value="ABC transporter transmembrane region"/>
    <property type="match status" value="1"/>
</dbReference>
<feature type="region of interest" description="Disordered" evidence="10">
    <location>
        <begin position="878"/>
        <end position="906"/>
    </location>
</feature>
<feature type="transmembrane region" description="Helical" evidence="11">
    <location>
        <begin position="459"/>
        <end position="478"/>
    </location>
</feature>
<dbReference type="SMART" id="SM00248">
    <property type="entry name" value="ANK"/>
    <property type="match status" value="4"/>
</dbReference>
<evidence type="ECO:0000256" key="9">
    <source>
        <dbReference type="PROSITE-ProRule" id="PRU00023"/>
    </source>
</evidence>
<evidence type="ECO:0000313" key="15">
    <source>
        <dbReference type="Proteomes" id="UP000249363"/>
    </source>
</evidence>
<dbReference type="Pfam" id="PF00023">
    <property type="entry name" value="Ank"/>
    <property type="match status" value="1"/>
</dbReference>
<comment type="caution">
    <text evidence="14">The sequence shown here is derived from an EMBL/GenBank/DDBJ whole genome shotgun (WGS) entry which is preliminary data.</text>
</comment>
<keyword evidence="6 11" id="KW-1133">Transmembrane helix</keyword>
<feature type="region of interest" description="Disordered" evidence="10">
    <location>
        <begin position="246"/>
        <end position="274"/>
    </location>
</feature>
<keyword evidence="3 11" id="KW-0812">Transmembrane</keyword>
<dbReference type="Pfam" id="PF12796">
    <property type="entry name" value="Ank_2"/>
    <property type="match status" value="1"/>
</dbReference>
<dbReference type="CDD" id="cd03253">
    <property type="entry name" value="ABCC_ATM1_transporter"/>
    <property type="match status" value="1"/>
</dbReference>
<evidence type="ECO:0000259" key="13">
    <source>
        <dbReference type="PROSITE" id="PS50929"/>
    </source>
</evidence>
<dbReference type="OrthoDB" id="6500128at2759"/>
<evidence type="ECO:0000313" key="14">
    <source>
        <dbReference type="EMBL" id="RAO71318.1"/>
    </source>
</evidence>
<dbReference type="GO" id="GO:0000041">
    <property type="term" value="P:transition metal ion transport"/>
    <property type="evidence" value="ECO:0007669"/>
    <property type="project" value="UniProtKB-ARBA"/>
</dbReference>
<organism evidence="14 15">
    <name type="scientific">Talaromyces amestolkiae</name>
    <dbReference type="NCBI Taxonomy" id="1196081"/>
    <lineage>
        <taxon>Eukaryota</taxon>
        <taxon>Fungi</taxon>
        <taxon>Dikarya</taxon>
        <taxon>Ascomycota</taxon>
        <taxon>Pezizomycotina</taxon>
        <taxon>Eurotiomycetes</taxon>
        <taxon>Eurotiomycetidae</taxon>
        <taxon>Eurotiales</taxon>
        <taxon>Trichocomaceae</taxon>
        <taxon>Talaromyces</taxon>
        <taxon>Talaromyces sect. Talaromyces</taxon>
    </lineage>
</organism>
<dbReference type="FunFam" id="1.20.1560.10:FF:000050">
    <property type="entry name" value="Vacuolar ABC heavy metal transporter (Hmt1)"/>
    <property type="match status" value="1"/>
</dbReference>
<dbReference type="SUPFAM" id="SSF48403">
    <property type="entry name" value="Ankyrin repeat"/>
    <property type="match status" value="1"/>
</dbReference>
<feature type="region of interest" description="Disordered" evidence="10">
    <location>
        <begin position="1062"/>
        <end position="1084"/>
    </location>
</feature>
<dbReference type="InterPro" id="IPR036640">
    <property type="entry name" value="ABC1_TM_sf"/>
</dbReference>
<evidence type="ECO:0000256" key="1">
    <source>
        <dbReference type="ARBA" id="ARBA00004141"/>
    </source>
</evidence>
<evidence type="ECO:0000256" key="4">
    <source>
        <dbReference type="ARBA" id="ARBA00022741"/>
    </source>
</evidence>
<dbReference type="GO" id="GO:0140359">
    <property type="term" value="F:ABC-type transporter activity"/>
    <property type="evidence" value="ECO:0007669"/>
    <property type="project" value="InterPro"/>
</dbReference>
<feature type="compositionally biased region" description="Polar residues" evidence="10">
    <location>
        <begin position="941"/>
        <end position="951"/>
    </location>
</feature>
<dbReference type="InterPro" id="IPR027417">
    <property type="entry name" value="P-loop_NTPase"/>
</dbReference>
<dbReference type="PROSITE" id="PS00211">
    <property type="entry name" value="ABC_TRANSPORTER_1"/>
    <property type="match status" value="1"/>
</dbReference>
<feature type="domain" description="ABC transporter" evidence="12">
    <location>
        <begin position="636"/>
        <end position="870"/>
    </location>
</feature>
<keyword evidence="9" id="KW-0040">ANK repeat</keyword>
<feature type="transmembrane region" description="Helical" evidence="11">
    <location>
        <begin position="310"/>
        <end position="330"/>
    </location>
</feature>
<dbReference type="GO" id="GO:0016887">
    <property type="term" value="F:ATP hydrolysis activity"/>
    <property type="evidence" value="ECO:0007669"/>
    <property type="project" value="InterPro"/>
</dbReference>
<keyword evidence="4" id="KW-0547">Nucleotide-binding</keyword>
<dbReference type="AlphaFoldDB" id="A0A364L679"/>
<feature type="transmembrane region" description="Helical" evidence="11">
    <location>
        <begin position="433"/>
        <end position="453"/>
    </location>
</feature>
<dbReference type="GeneID" id="63796545"/>
<dbReference type="FunFam" id="3.40.50.300:FF:000186">
    <property type="entry name" value="ATP-binding cassette sub-family B member 7, mitochondrial"/>
    <property type="match status" value="1"/>
</dbReference>
<feature type="repeat" description="ANK" evidence="9">
    <location>
        <begin position="1135"/>
        <end position="1167"/>
    </location>
</feature>
<dbReference type="InterPro" id="IPR003593">
    <property type="entry name" value="AAA+_ATPase"/>
</dbReference>
<feature type="transmembrane region" description="Helical" evidence="11">
    <location>
        <begin position="84"/>
        <end position="109"/>
    </location>
</feature>
<dbReference type="EMBL" id="MIKG01000015">
    <property type="protein sequence ID" value="RAO71318.1"/>
    <property type="molecule type" value="Genomic_DNA"/>
</dbReference>
<dbReference type="Gene3D" id="1.20.1560.10">
    <property type="entry name" value="ABC transporter type 1, transmembrane domain"/>
    <property type="match status" value="1"/>
</dbReference>
<dbReference type="RefSeq" id="XP_040735833.1">
    <property type="nucleotide sequence ID" value="XM_040880014.1"/>
</dbReference>
<feature type="region of interest" description="Disordered" evidence="10">
    <location>
        <begin position="926"/>
        <end position="965"/>
    </location>
</feature>
<feature type="transmembrane region" description="Helical" evidence="11">
    <location>
        <begin position="20"/>
        <end position="39"/>
    </location>
</feature>
<dbReference type="InterPro" id="IPR011527">
    <property type="entry name" value="ABC1_TM_dom"/>
</dbReference>
<dbReference type="Pfam" id="PF00005">
    <property type="entry name" value="ABC_tran"/>
    <property type="match status" value="1"/>
</dbReference>
<dbReference type="InterPro" id="IPR036770">
    <property type="entry name" value="Ankyrin_rpt-contain_sf"/>
</dbReference>
<name>A0A364L679_TALAM</name>
<feature type="transmembrane region" description="Helical" evidence="11">
    <location>
        <begin position="549"/>
        <end position="567"/>
    </location>
</feature>
<feature type="transmembrane region" description="Helical" evidence="11">
    <location>
        <begin position="121"/>
        <end position="140"/>
    </location>
</feature>
<dbReference type="GO" id="GO:0005774">
    <property type="term" value="C:vacuolar membrane"/>
    <property type="evidence" value="ECO:0007669"/>
    <property type="project" value="TreeGrafter"/>
</dbReference>
<evidence type="ECO:0008006" key="16">
    <source>
        <dbReference type="Google" id="ProtNLM"/>
    </source>
</evidence>
<feature type="transmembrane region" description="Helical" evidence="11">
    <location>
        <begin position="350"/>
        <end position="366"/>
    </location>
</feature>
<protein>
    <recommendedName>
        <fullName evidence="16">ABC transporter domain-containing protein</fullName>
    </recommendedName>
</protein>
<proteinExistence type="inferred from homology"/>
<dbReference type="GO" id="GO:0005524">
    <property type="term" value="F:ATP binding"/>
    <property type="evidence" value="ECO:0007669"/>
    <property type="project" value="UniProtKB-KW"/>
</dbReference>